<protein>
    <submittedName>
        <fullName evidence="1">Uncharacterized protein</fullName>
    </submittedName>
</protein>
<dbReference type="Proteomes" id="UP000735302">
    <property type="component" value="Unassembled WGS sequence"/>
</dbReference>
<evidence type="ECO:0000313" key="2">
    <source>
        <dbReference type="Proteomes" id="UP000735302"/>
    </source>
</evidence>
<dbReference type="EMBL" id="BLXT01007309">
    <property type="protein sequence ID" value="GFO38283.1"/>
    <property type="molecule type" value="Genomic_DNA"/>
</dbReference>
<evidence type="ECO:0000313" key="1">
    <source>
        <dbReference type="EMBL" id="GFO38283.1"/>
    </source>
</evidence>
<sequence>MYLVERVLFFDIADVKSAGVDVPDRESAFVVIPDGESAVVSLMFGPVRTKGRRKGQDRTSRFAKKRKLATNTVVGESAVVHSCDLCGVCGDKEVAREFSMNG</sequence>
<reference evidence="1 2" key="1">
    <citation type="journal article" date="2021" name="Elife">
        <title>Chloroplast acquisition without the gene transfer in kleptoplastic sea slugs, Plakobranchus ocellatus.</title>
        <authorList>
            <person name="Maeda T."/>
            <person name="Takahashi S."/>
            <person name="Yoshida T."/>
            <person name="Shimamura S."/>
            <person name="Takaki Y."/>
            <person name="Nagai Y."/>
            <person name="Toyoda A."/>
            <person name="Suzuki Y."/>
            <person name="Arimoto A."/>
            <person name="Ishii H."/>
            <person name="Satoh N."/>
            <person name="Nishiyama T."/>
            <person name="Hasebe M."/>
            <person name="Maruyama T."/>
            <person name="Minagawa J."/>
            <person name="Obokata J."/>
            <person name="Shigenobu S."/>
        </authorList>
    </citation>
    <scope>NUCLEOTIDE SEQUENCE [LARGE SCALE GENOMIC DNA]</scope>
</reference>
<comment type="caution">
    <text evidence="1">The sequence shown here is derived from an EMBL/GenBank/DDBJ whole genome shotgun (WGS) entry which is preliminary data.</text>
</comment>
<organism evidence="1 2">
    <name type="scientific">Plakobranchus ocellatus</name>
    <dbReference type="NCBI Taxonomy" id="259542"/>
    <lineage>
        <taxon>Eukaryota</taxon>
        <taxon>Metazoa</taxon>
        <taxon>Spiralia</taxon>
        <taxon>Lophotrochozoa</taxon>
        <taxon>Mollusca</taxon>
        <taxon>Gastropoda</taxon>
        <taxon>Heterobranchia</taxon>
        <taxon>Euthyneura</taxon>
        <taxon>Panpulmonata</taxon>
        <taxon>Sacoglossa</taxon>
        <taxon>Placobranchoidea</taxon>
        <taxon>Plakobranchidae</taxon>
        <taxon>Plakobranchus</taxon>
    </lineage>
</organism>
<accession>A0AAV4D2B1</accession>
<keyword evidence="2" id="KW-1185">Reference proteome</keyword>
<proteinExistence type="predicted"/>
<gene>
    <name evidence="1" type="ORF">PoB_006478800</name>
</gene>
<dbReference type="AlphaFoldDB" id="A0AAV4D2B1"/>
<name>A0AAV4D2B1_9GAST</name>